<dbReference type="InterPro" id="IPR050631">
    <property type="entry name" value="PheA/TfdB_FAD_monoxygenase"/>
</dbReference>
<feature type="domain" description="FAD-binding" evidence="2">
    <location>
        <begin position="3"/>
        <end position="353"/>
    </location>
</feature>
<protein>
    <submittedName>
        <fullName evidence="3">3-(3-hydroxy-phenyl)propionate hydroxylase</fullName>
        <ecNumber evidence="3">1.14.13.-</ecNumber>
    </submittedName>
</protein>
<dbReference type="Gene3D" id="3.50.50.60">
    <property type="entry name" value="FAD/NAD(P)-binding domain"/>
    <property type="match status" value="1"/>
</dbReference>
<keyword evidence="1 3" id="KW-0560">Oxidoreductase</keyword>
<dbReference type="Gene3D" id="3.40.30.120">
    <property type="match status" value="1"/>
</dbReference>
<dbReference type="Gene3D" id="3.30.9.10">
    <property type="entry name" value="D-Amino Acid Oxidase, subunit A, domain 2"/>
    <property type="match status" value="1"/>
</dbReference>
<dbReference type="PANTHER" id="PTHR43476:SF3">
    <property type="entry name" value="FAD-BINDING MONOOXYGENASE"/>
    <property type="match status" value="1"/>
</dbReference>
<dbReference type="AlphaFoldDB" id="A0A160TMU0"/>
<dbReference type="EMBL" id="CZQE01000321">
    <property type="protein sequence ID" value="CUS45971.1"/>
    <property type="molecule type" value="Genomic_DNA"/>
</dbReference>
<name>A0A160TMU0_9ZZZZ</name>
<organism evidence="3">
    <name type="scientific">hydrothermal vent metagenome</name>
    <dbReference type="NCBI Taxonomy" id="652676"/>
    <lineage>
        <taxon>unclassified sequences</taxon>
        <taxon>metagenomes</taxon>
        <taxon>ecological metagenomes</taxon>
    </lineage>
</organism>
<dbReference type="GO" id="GO:0019622">
    <property type="term" value="P:3-(3-hydroxy)phenylpropionate catabolic process"/>
    <property type="evidence" value="ECO:0007669"/>
    <property type="project" value="TreeGrafter"/>
</dbReference>
<evidence type="ECO:0000259" key="2">
    <source>
        <dbReference type="Pfam" id="PF01494"/>
    </source>
</evidence>
<dbReference type="Pfam" id="PF01494">
    <property type="entry name" value="FAD_binding_3"/>
    <property type="match status" value="1"/>
</dbReference>
<dbReference type="GO" id="GO:0008688">
    <property type="term" value="F:3-(3-hydroxyphenyl)propionate hydroxylase activity"/>
    <property type="evidence" value="ECO:0007669"/>
    <property type="project" value="TreeGrafter"/>
</dbReference>
<accession>A0A160TMU0</accession>
<gene>
    <name evidence="3" type="ORF">MGWOODY_Smn2213</name>
</gene>
<dbReference type="InterPro" id="IPR002938">
    <property type="entry name" value="FAD-bd"/>
</dbReference>
<dbReference type="NCBIfam" id="NF004829">
    <property type="entry name" value="PRK06183.1-3"/>
    <property type="match status" value="1"/>
</dbReference>
<reference evidence="3" key="1">
    <citation type="submission" date="2015-10" db="EMBL/GenBank/DDBJ databases">
        <authorList>
            <person name="Gilbert D.G."/>
        </authorList>
    </citation>
    <scope>NUCLEOTIDE SEQUENCE</scope>
</reference>
<dbReference type="PANTHER" id="PTHR43476">
    <property type="entry name" value="3-(3-HYDROXY-PHENYL)PROPIONATE/3-HYDROXYCINNAMIC ACID HYDROXYLASE"/>
    <property type="match status" value="1"/>
</dbReference>
<proteinExistence type="predicted"/>
<evidence type="ECO:0000313" key="3">
    <source>
        <dbReference type="EMBL" id="CUS45971.1"/>
    </source>
</evidence>
<sequence>MRYDLIIAGLGPVGAVAANLAGAAGFQTLVVEKGEQPYDKPRAIVFDAEIMRVFAALGLAGEIATATKPLGGSVYLGADRAPIRTFRAHPRAHDGAWFPSNLFYQPQLEAILRAGLTRFPHVTVVDGATVEAVVQDDHGATLTIAGRDGPWRAKADHLFACDGASSSVRKALGIALDDIGFEERWLVIDTDVTGPMRWPADHVIPDEVRDGRFSLMVCDPERPATLIPGRGTHRRWEYMLLPGEHDDEVVTDAWLKPHLARWVDPADVTIIRTAVYRFRALVAEHWRQDRVFLLGDAAHQTPPFFGQGMCHGIRDAVQLIWKLSLVRNGTADSALLDSYQVEREPHVRAIIAASVAAGSDVCKLDRAEALARDARFRAIERARATQVAMTDVVPPIRAGVIDPASGGERLPEFMITRAEAGEQHLDTVLAGRFTLIARDTATPAAAVWPALGGQVVRLASGEACDDADGRLTAWLDARNAQWAIVRPDRYLYATGSGDTALTAALILLAQQLYPGASRHPESATTEAKAS</sequence>
<evidence type="ECO:0000256" key="1">
    <source>
        <dbReference type="ARBA" id="ARBA00023002"/>
    </source>
</evidence>
<dbReference type="InterPro" id="IPR036188">
    <property type="entry name" value="FAD/NAD-bd_sf"/>
</dbReference>
<dbReference type="SUPFAM" id="SSF51905">
    <property type="entry name" value="FAD/NAD(P)-binding domain"/>
    <property type="match status" value="1"/>
</dbReference>
<dbReference type="GO" id="GO:0071949">
    <property type="term" value="F:FAD binding"/>
    <property type="evidence" value="ECO:0007669"/>
    <property type="project" value="InterPro"/>
</dbReference>
<dbReference type="PRINTS" id="PR00420">
    <property type="entry name" value="RNGMNOXGNASE"/>
</dbReference>
<dbReference type="EC" id="1.14.13.-" evidence="3"/>